<dbReference type="InterPro" id="IPR010260">
    <property type="entry name" value="AlpA"/>
</dbReference>
<evidence type="ECO:0000313" key="2">
    <source>
        <dbReference type="Proteomes" id="UP000222296"/>
    </source>
</evidence>
<dbReference type="EMBL" id="CP042274">
    <property type="protein sequence ID" value="QDY92783.1"/>
    <property type="molecule type" value="Genomic_DNA"/>
</dbReference>
<dbReference type="Gene3D" id="1.10.238.160">
    <property type="match status" value="1"/>
</dbReference>
<name>A0AAP9E0M4_AGRTU</name>
<evidence type="ECO:0000313" key="1">
    <source>
        <dbReference type="EMBL" id="QDY92783.1"/>
    </source>
</evidence>
<organism evidence="1 2">
    <name type="scientific">Agrobacterium tumefaciens</name>
    <dbReference type="NCBI Taxonomy" id="358"/>
    <lineage>
        <taxon>Bacteria</taxon>
        <taxon>Pseudomonadati</taxon>
        <taxon>Pseudomonadota</taxon>
        <taxon>Alphaproteobacteria</taxon>
        <taxon>Hyphomicrobiales</taxon>
        <taxon>Rhizobiaceae</taxon>
        <taxon>Rhizobium/Agrobacterium group</taxon>
        <taxon>Agrobacterium</taxon>
        <taxon>Agrobacterium tumefaciens complex</taxon>
    </lineage>
</organism>
<reference evidence="1 2" key="1">
    <citation type="journal article" date="2017" name="Genome Announc.">
        <title>Draft Genome Sequence of Agrobacterium tumefaciens Biovar 1 Strain 186, Isolated from Walnut.</title>
        <authorList>
            <person name="Poret-Peterson A.T."/>
            <person name="Bhatnagar S."/>
            <person name="McClean A.E."/>
            <person name="Kluepfel D.A."/>
        </authorList>
    </citation>
    <scope>NUCLEOTIDE SEQUENCE [LARGE SCALE GENOMIC DNA]</scope>
    <source>
        <strain evidence="1 2">186</strain>
    </source>
</reference>
<sequence length="72" mass="8271">MKKLLNSRRFYRLSEILAPDGPIPISKSSWWNRVATGEFPSPVKLGPRTTAWRASDIEELIQRFEGGVNNER</sequence>
<dbReference type="Pfam" id="PF05930">
    <property type="entry name" value="Phage_AlpA"/>
    <property type="match status" value="1"/>
</dbReference>
<dbReference type="RefSeq" id="WP_099085680.1">
    <property type="nucleotide sequence ID" value="NZ_CP042274.1"/>
</dbReference>
<gene>
    <name evidence="1" type="ORF">CG010_000635</name>
</gene>
<accession>A0AAP9E0M4</accession>
<dbReference type="Proteomes" id="UP000222296">
    <property type="component" value="Chromosome Circular"/>
</dbReference>
<dbReference type="AlphaFoldDB" id="A0AAP9E0M4"/>
<protein>
    <submittedName>
        <fullName evidence="1">AlpA family phage regulatory protein</fullName>
    </submittedName>
</protein>
<proteinExistence type="predicted"/>